<reference evidence="1 2" key="1">
    <citation type="journal article" date="2011" name="J. Bacteriol.">
        <title>Draft genome sequence of the anoxygenic filamentous phototrophic bacterium Oscillochloris trichoides subsp. DG-6.</title>
        <authorList>
            <person name="Kuznetsov B.B."/>
            <person name="Ivanovsky R.N."/>
            <person name="Keppen O.I."/>
            <person name="Sukhacheva M.V."/>
            <person name="Bumazhkin B.K."/>
            <person name="Patutina E.O."/>
            <person name="Beletsky A.V."/>
            <person name="Mardanov A.V."/>
            <person name="Baslerov R.V."/>
            <person name="Panteleeva A.N."/>
            <person name="Kolganova T.V."/>
            <person name="Ravin N.V."/>
            <person name="Skryabin K.G."/>
        </authorList>
    </citation>
    <scope>NUCLEOTIDE SEQUENCE [LARGE SCALE GENOMIC DNA]</scope>
    <source>
        <strain evidence="1 2">DG-6</strain>
    </source>
</reference>
<dbReference type="Proteomes" id="UP000054010">
    <property type="component" value="Unassembled WGS sequence"/>
</dbReference>
<dbReference type="HOGENOM" id="CLU_064457_0_0_0"/>
<evidence type="ECO:0008006" key="3">
    <source>
        <dbReference type="Google" id="ProtNLM"/>
    </source>
</evidence>
<comment type="caution">
    <text evidence="1">The sequence shown here is derived from an EMBL/GenBank/DDBJ whole genome shotgun (WGS) entry which is preliminary data.</text>
</comment>
<dbReference type="STRING" id="765420.OSCT_1194"/>
<protein>
    <recommendedName>
        <fullName evidence="3">VWFA domain-containing protein</fullName>
    </recommendedName>
</protein>
<proteinExistence type="predicted"/>
<dbReference type="OrthoDB" id="4366615at2"/>
<gene>
    <name evidence="1" type="ORF">OSCT_1194</name>
</gene>
<organism evidence="1 2">
    <name type="scientific">Oscillochloris trichoides DG-6</name>
    <dbReference type="NCBI Taxonomy" id="765420"/>
    <lineage>
        <taxon>Bacteria</taxon>
        <taxon>Bacillati</taxon>
        <taxon>Chloroflexota</taxon>
        <taxon>Chloroflexia</taxon>
        <taxon>Chloroflexales</taxon>
        <taxon>Chloroflexineae</taxon>
        <taxon>Oscillochloridaceae</taxon>
        <taxon>Oscillochloris</taxon>
    </lineage>
</organism>
<evidence type="ECO:0000313" key="2">
    <source>
        <dbReference type="Proteomes" id="UP000054010"/>
    </source>
</evidence>
<dbReference type="AlphaFoldDB" id="E1ICZ3"/>
<name>E1ICZ3_9CHLR</name>
<dbReference type="EMBL" id="ADVR01000033">
    <property type="protein sequence ID" value="EFO80963.1"/>
    <property type="molecule type" value="Genomic_DNA"/>
</dbReference>
<keyword evidence="2" id="KW-1185">Reference proteome</keyword>
<evidence type="ECO:0000313" key="1">
    <source>
        <dbReference type="EMBL" id="EFO80963.1"/>
    </source>
</evidence>
<accession>E1ICZ3</accession>
<dbReference type="eggNOG" id="ENOG502Z9FH">
    <property type="taxonomic scope" value="Bacteria"/>
</dbReference>
<sequence>MGHSDWSDAAFSARQKHRSATNTSAFTYDDYVRNTGAVKVHDQMNPHGVIRESRDSAAHPESLAIAVIFDVTGSMGSVPRVMQTKLGALMRVLIQRGYVAHPQILFGGVGDATCDQVPLQIGQFESGLEMDEDLGKIYIEGGGGGQVYESYELAMYFMAYHTSIDCYEKRGVKGYLFTIGDEKPYAKINRKIVQELLGDNLQRDLPLPEVIAALQERYNHFHIVPTNTSHGSNPAIQEHWRGLLGERVLMLNDESAVCETIALTIGLCEGTVDDLALGAEDLVGAGCDPNAASTAMKALTPYAASLPPVAHSAVGLLPPAGSSGDAGRL</sequence>